<proteinExistence type="predicted"/>
<dbReference type="GO" id="GO:0004748">
    <property type="term" value="F:ribonucleoside-diphosphate reductase activity, thioredoxin disulfide as acceptor"/>
    <property type="evidence" value="ECO:0007669"/>
    <property type="project" value="TreeGrafter"/>
</dbReference>
<accession>A0AAE1LL22</accession>
<dbReference type="AlphaFoldDB" id="A0AAE1LL22"/>
<reference evidence="1" key="1">
    <citation type="submission" date="2021-07" db="EMBL/GenBank/DDBJ databases">
        <authorList>
            <person name="Catto M.A."/>
            <person name="Jacobson A."/>
            <person name="Kennedy G."/>
            <person name="Labadie P."/>
            <person name="Hunt B.G."/>
            <person name="Srinivasan R."/>
        </authorList>
    </citation>
    <scope>NUCLEOTIDE SEQUENCE</scope>
    <source>
        <strain evidence="1">PL_HMW_Pooled</strain>
        <tissue evidence="1">Head</tissue>
    </source>
</reference>
<organism evidence="1 2">
    <name type="scientific">Frankliniella fusca</name>
    <dbReference type="NCBI Taxonomy" id="407009"/>
    <lineage>
        <taxon>Eukaryota</taxon>
        <taxon>Metazoa</taxon>
        <taxon>Ecdysozoa</taxon>
        <taxon>Arthropoda</taxon>
        <taxon>Hexapoda</taxon>
        <taxon>Insecta</taxon>
        <taxon>Pterygota</taxon>
        <taxon>Neoptera</taxon>
        <taxon>Paraneoptera</taxon>
        <taxon>Thysanoptera</taxon>
        <taxon>Terebrantia</taxon>
        <taxon>Thripoidea</taxon>
        <taxon>Thripidae</taxon>
        <taxon>Frankliniella</taxon>
    </lineage>
</organism>
<evidence type="ECO:0000313" key="1">
    <source>
        <dbReference type="EMBL" id="KAK3924141.1"/>
    </source>
</evidence>
<gene>
    <name evidence="1" type="ORF">KUF71_012225</name>
</gene>
<dbReference type="InterPro" id="IPR000358">
    <property type="entry name" value="RNR_small_fam"/>
</dbReference>
<dbReference type="GO" id="GO:0009263">
    <property type="term" value="P:deoxyribonucleotide biosynthetic process"/>
    <property type="evidence" value="ECO:0007669"/>
    <property type="project" value="InterPro"/>
</dbReference>
<comment type="caution">
    <text evidence="1">The sequence shown here is derived from an EMBL/GenBank/DDBJ whole genome shotgun (WGS) entry which is preliminary data.</text>
</comment>
<dbReference type="GO" id="GO:0005829">
    <property type="term" value="C:cytosol"/>
    <property type="evidence" value="ECO:0007669"/>
    <property type="project" value="TreeGrafter"/>
</dbReference>
<reference evidence="1" key="2">
    <citation type="journal article" date="2023" name="BMC Genomics">
        <title>Pest status, molecular evolution, and epigenetic factors derived from the genome assembly of Frankliniella fusca, a thysanopteran phytovirus vector.</title>
        <authorList>
            <person name="Catto M.A."/>
            <person name="Labadie P.E."/>
            <person name="Jacobson A.L."/>
            <person name="Kennedy G.G."/>
            <person name="Srinivasan R."/>
            <person name="Hunt B.G."/>
        </authorList>
    </citation>
    <scope>NUCLEOTIDE SEQUENCE</scope>
    <source>
        <strain evidence="1">PL_HMW_Pooled</strain>
    </source>
</reference>
<dbReference type="PANTHER" id="PTHR23409">
    <property type="entry name" value="RIBONUCLEOSIDE-DIPHOSPHATE REDUCTASE SMALL CHAIN"/>
    <property type="match status" value="1"/>
</dbReference>
<sequence>MKYQDHVTQFYLRQAGGGQYYSGTTYQKGYGVGSWLGGLFRSVLPLLKSGAVAVGKEAARAGAHVLADVASGDNIRAIAKRHGGEAVENLKRKLENKMKGSGAIKRRRVSRQPHSLAQEKSTVQVFNPLANFDSSNRIELEVPGVGYSYLDLPHMMLYTKQKIVNADGSDITAADNSDATLVNYGFHAQWSQVDVSINGTVISQSTLTYPYRAFIETKLNYDKAAKDTHLQQRMWYEDSPGHLDSLNGEENLGLAARRSRTRQSRVFEMMGPLHLDLCNVDKLLLNNCSLRIKLTRNRDSFALMSTKASEKIKLLDVKLFVRRVTISPSVLLAHAQALEKSPAKYPVNRIDIKTVTITQGLRDKTIDNLFLNSLPQRVIIGFVDNRAFNGDYTRNPFNFQHFNLNYIQMHVDGDPVPAQPLTPDFSNDLYMECYNTLFSGTGIHWKDEGNNISWSAYPKGSTLFAFDLSPDWSANQPHWNLQRQGTLRLDLRFAAPLAQPINCIIYAEFQNLIEIDKNRNVIVDFSI</sequence>
<keyword evidence="2" id="KW-1185">Reference proteome</keyword>
<dbReference type="EMBL" id="JAHWGI010001166">
    <property type="protein sequence ID" value="KAK3924141.1"/>
    <property type="molecule type" value="Genomic_DNA"/>
</dbReference>
<protein>
    <submittedName>
        <fullName evidence="1">Uncharacterized protein</fullName>
    </submittedName>
</protein>
<dbReference type="PANTHER" id="PTHR23409:SF21">
    <property type="entry name" value="CAPSID PROTEIN"/>
    <property type="match status" value="1"/>
</dbReference>
<name>A0AAE1LL22_9NEOP</name>
<evidence type="ECO:0000313" key="2">
    <source>
        <dbReference type="Proteomes" id="UP001219518"/>
    </source>
</evidence>
<dbReference type="Proteomes" id="UP001219518">
    <property type="component" value="Unassembled WGS sequence"/>
</dbReference>